<accession>A0A202C8Y8</accession>
<evidence type="ECO:0000313" key="3">
    <source>
        <dbReference type="Proteomes" id="UP000196355"/>
    </source>
</evidence>
<dbReference type="Gene3D" id="3.90.550.10">
    <property type="entry name" value="Spore Coat Polysaccharide Biosynthesis Protein SpsA, Chain A"/>
    <property type="match status" value="1"/>
</dbReference>
<dbReference type="RefSeq" id="WP_087707222.1">
    <property type="nucleotide sequence ID" value="NZ_MVAG01000081.1"/>
</dbReference>
<dbReference type="InterPro" id="IPR029044">
    <property type="entry name" value="Nucleotide-diphossugar_trans"/>
</dbReference>
<reference evidence="3" key="1">
    <citation type="submission" date="2017-02" db="EMBL/GenBank/DDBJ databases">
        <authorList>
            <person name="Tetz G."/>
            <person name="Tetz V."/>
        </authorList>
    </citation>
    <scope>NUCLEOTIDE SEQUENCE [LARGE SCALE GENOMIC DNA]</scope>
    <source>
        <strain evidence="3">VT16-26</strain>
    </source>
</reference>
<dbReference type="EMBL" id="MVAG01000081">
    <property type="protein sequence ID" value="OVE60227.1"/>
    <property type="molecule type" value="Genomic_DNA"/>
</dbReference>
<evidence type="ECO:0000259" key="1">
    <source>
        <dbReference type="Pfam" id="PF00535"/>
    </source>
</evidence>
<dbReference type="PANTHER" id="PTHR43179:SF7">
    <property type="entry name" value="RHAMNOSYLTRANSFERASE WBBL"/>
    <property type="match status" value="1"/>
</dbReference>
<dbReference type="CDD" id="cd03801">
    <property type="entry name" value="GT4_PimA-like"/>
    <property type="match status" value="1"/>
</dbReference>
<gene>
    <name evidence="2" type="ORF">B0E34_04545</name>
</gene>
<dbReference type="SUPFAM" id="SSF53448">
    <property type="entry name" value="Nucleotide-diphospho-sugar transferases"/>
    <property type="match status" value="1"/>
</dbReference>
<protein>
    <recommendedName>
        <fullName evidence="1">Glycosyltransferase 2-like domain-containing protein</fullName>
    </recommendedName>
</protein>
<dbReference type="SUPFAM" id="SSF53756">
    <property type="entry name" value="UDP-Glycosyltransferase/glycogen phosphorylase"/>
    <property type="match status" value="1"/>
</dbReference>
<name>A0A202C8Y8_9FLAO</name>
<dbReference type="Pfam" id="PF13692">
    <property type="entry name" value="Glyco_trans_1_4"/>
    <property type="match status" value="1"/>
</dbReference>
<organism evidence="2 3">
    <name type="scientific">Chryseobacterium mucoviscidosis</name>
    <dbReference type="NCBI Taxonomy" id="1945581"/>
    <lineage>
        <taxon>Bacteria</taxon>
        <taxon>Pseudomonadati</taxon>
        <taxon>Bacteroidota</taxon>
        <taxon>Flavobacteriia</taxon>
        <taxon>Flavobacteriales</taxon>
        <taxon>Weeksellaceae</taxon>
        <taxon>Chryseobacterium group</taxon>
        <taxon>Chryseobacterium</taxon>
    </lineage>
</organism>
<proteinExistence type="predicted"/>
<dbReference type="InterPro" id="IPR001173">
    <property type="entry name" value="Glyco_trans_2-like"/>
</dbReference>
<keyword evidence="3" id="KW-1185">Reference proteome</keyword>
<dbReference type="CDD" id="cd04186">
    <property type="entry name" value="GT_2_like_c"/>
    <property type="match status" value="1"/>
</dbReference>
<dbReference type="Gene3D" id="3.40.50.2000">
    <property type="entry name" value="Glycogen Phosphorylase B"/>
    <property type="match status" value="2"/>
</dbReference>
<dbReference type="Pfam" id="PF00535">
    <property type="entry name" value="Glycos_transf_2"/>
    <property type="match status" value="1"/>
</dbReference>
<feature type="domain" description="Glycosyltransferase 2-like" evidence="1">
    <location>
        <begin position="50"/>
        <end position="214"/>
    </location>
</feature>
<evidence type="ECO:0000313" key="2">
    <source>
        <dbReference type="EMBL" id="OVE60227.1"/>
    </source>
</evidence>
<comment type="caution">
    <text evidence="2">The sequence shown here is derived from an EMBL/GenBank/DDBJ whole genome shotgun (WGS) entry which is preliminary data.</text>
</comment>
<dbReference type="AlphaFoldDB" id="A0A202C8Y8"/>
<dbReference type="Proteomes" id="UP000196355">
    <property type="component" value="Unassembled WGS sequence"/>
</dbReference>
<sequence>MGIKRFFKNLRKDYLFIKNKRTIKANHFELDFFKNYQFKFNKPSEDIEVSIIIPVYNQIRYTLNCLYTIDNHDQHIKKEIIIINDKSTDDTLDYLSKIENIILLNNEENLGFLRNINKGIKNARGKYIYILNNDTEVQQNYLSSLLEVFKTRKNVGAVGSKMIFENNLLQEAGCLIFKDCEIVNLGRFDSIDNPAYNFLRKVDYSSGCSLLFRKKDESGNLNQLDEEFLPAYYEETDFCQRLKYIQNLDIYYQPQSEILHFENISYTGNDSNKEKLLEANAVKFKKRWNSKFVHEKFLNINNQKQLNVYKDYTKPTILFLEESMPKYDQDSGSRRLDELFKILIANGNKILLGVPAFNESDPKYIKYCESLGIEVFQDYVSPKNKVIKVNQQIIDKLPLIDLIWVFRPNGFKHWYSLLKKHITHQKFIYDMVDLHYLRVEREKEYLPVTKKMEKKNMKMKDLEYYAMKTSDAVAAISDVEKQIISKNGVDIKKVHVVSNFHDVSQINNNDFSSKKGLLFIGGFRHLPNLDALNFLYEEIMPLVWKKDDSVFVNVIGPELPLEIAEKYNSQKFRILGYQESVDEWFNSSRLFVAPLRYGAGVKGKIGQALEFELPIVTTPIGVEGMNLQNNVHALVSDINDPYAFADNILKLYSDEVLWSKLRDNSKNALHPFSKEEQGKRVLNLIAELYKKND</sequence>
<dbReference type="PANTHER" id="PTHR43179">
    <property type="entry name" value="RHAMNOSYLTRANSFERASE WBBL"/>
    <property type="match status" value="1"/>
</dbReference>